<name>A0A819ZYV7_9BILA</name>
<reference evidence="1" key="1">
    <citation type="submission" date="2021-02" db="EMBL/GenBank/DDBJ databases">
        <authorList>
            <person name="Nowell W R."/>
        </authorList>
    </citation>
    <scope>NUCLEOTIDE SEQUENCE</scope>
</reference>
<comment type="caution">
    <text evidence="1">The sequence shown here is derived from an EMBL/GenBank/DDBJ whole genome shotgun (WGS) entry which is preliminary data.</text>
</comment>
<dbReference type="EMBL" id="CAJOBD010012841">
    <property type="protein sequence ID" value="CAF4184966.1"/>
    <property type="molecule type" value="Genomic_DNA"/>
</dbReference>
<evidence type="ECO:0000313" key="2">
    <source>
        <dbReference type="Proteomes" id="UP000663836"/>
    </source>
</evidence>
<organism evidence="1 2">
    <name type="scientific">Rotaria sordida</name>
    <dbReference type="NCBI Taxonomy" id="392033"/>
    <lineage>
        <taxon>Eukaryota</taxon>
        <taxon>Metazoa</taxon>
        <taxon>Spiralia</taxon>
        <taxon>Gnathifera</taxon>
        <taxon>Rotifera</taxon>
        <taxon>Eurotatoria</taxon>
        <taxon>Bdelloidea</taxon>
        <taxon>Philodinida</taxon>
        <taxon>Philodinidae</taxon>
        <taxon>Rotaria</taxon>
    </lineage>
</organism>
<dbReference type="Proteomes" id="UP000663836">
    <property type="component" value="Unassembled WGS sequence"/>
</dbReference>
<sequence length="360" mass="43471">GQTDIPISILSNLSYLPRLFSLTIETTNIKKRINDIYQLIFVLHKLKYYRMFCFNDDHLIELPLAINNQYSPLEYLIIDHHCSLNELKSLISYTPELRHLTIRQIDPNITILKSITLMDLMFIYLHMCKISSYELKTFLVNISSTLKILSINSLNDITFLNAYQWEEFISYYYPQLEKFYFKYYDRINNNNNQYEIYSEQINQFSSTFWIERRWIFHVEIDNRDIKYMIYPYKIKRILTITQIHHLEIIEEHIVPGMLIRLVKQLPDVITLKFHSLASILQIEEIDDEYSHTSSMTRIHINKVYLQNINNECNGHLRLLCCHVPALDDKMIDYIQQMIIREQLLDHFKIKRMNDNMYLQW</sequence>
<gene>
    <name evidence="1" type="ORF">JBS370_LOCUS35714</name>
</gene>
<feature type="non-terminal residue" evidence="1">
    <location>
        <position position="1"/>
    </location>
</feature>
<protein>
    <submittedName>
        <fullName evidence="1">Uncharacterized protein</fullName>
    </submittedName>
</protein>
<dbReference type="AlphaFoldDB" id="A0A819ZYV7"/>
<accession>A0A819ZYV7</accession>
<proteinExistence type="predicted"/>
<evidence type="ECO:0000313" key="1">
    <source>
        <dbReference type="EMBL" id="CAF4184966.1"/>
    </source>
</evidence>